<name>A0ABQ7JJN0_9FUNG</name>
<keyword evidence="4" id="KW-1185">Reference proteome</keyword>
<dbReference type="Pfam" id="PF07393">
    <property type="entry name" value="Sec10_HB"/>
    <property type="match status" value="1"/>
</dbReference>
<reference evidence="3 4" key="1">
    <citation type="journal article" date="2020" name="Fungal Divers.">
        <title>Resolving the Mortierellaceae phylogeny through synthesis of multi-gene phylogenetics and phylogenomics.</title>
        <authorList>
            <person name="Vandepol N."/>
            <person name="Liber J."/>
            <person name="Desiro A."/>
            <person name="Na H."/>
            <person name="Kennedy M."/>
            <person name="Barry K."/>
            <person name="Grigoriev I.V."/>
            <person name="Miller A.N."/>
            <person name="O'Donnell K."/>
            <person name="Stajich J.E."/>
            <person name="Bonito G."/>
        </authorList>
    </citation>
    <scope>NUCLEOTIDE SEQUENCE [LARGE SCALE GENOMIC DNA]</scope>
    <source>
        <strain evidence="3 4">AD045</strain>
    </source>
</reference>
<feature type="region of interest" description="Disordered" evidence="1">
    <location>
        <begin position="140"/>
        <end position="164"/>
    </location>
</feature>
<feature type="region of interest" description="Disordered" evidence="1">
    <location>
        <begin position="545"/>
        <end position="570"/>
    </location>
</feature>
<dbReference type="InterPro" id="IPR048627">
    <property type="entry name" value="Sec10_HB"/>
</dbReference>
<feature type="region of interest" description="Disordered" evidence="1">
    <location>
        <begin position="464"/>
        <end position="483"/>
    </location>
</feature>
<proteinExistence type="predicted"/>
<organism evidence="3 4">
    <name type="scientific">Linnemannia gamsii</name>
    <dbReference type="NCBI Taxonomy" id="64522"/>
    <lineage>
        <taxon>Eukaryota</taxon>
        <taxon>Fungi</taxon>
        <taxon>Fungi incertae sedis</taxon>
        <taxon>Mucoromycota</taxon>
        <taxon>Mortierellomycotina</taxon>
        <taxon>Mortierellomycetes</taxon>
        <taxon>Mortierellales</taxon>
        <taxon>Mortierellaceae</taxon>
        <taxon>Linnemannia</taxon>
    </lineage>
</organism>
<dbReference type="SUPFAM" id="SSF81383">
    <property type="entry name" value="F-box domain"/>
    <property type="match status" value="1"/>
</dbReference>
<dbReference type="PANTHER" id="PTHR12100">
    <property type="entry name" value="SEC10"/>
    <property type="match status" value="1"/>
</dbReference>
<dbReference type="InterPro" id="IPR036047">
    <property type="entry name" value="F-box-like_dom_sf"/>
</dbReference>
<feature type="compositionally biased region" description="Low complexity" evidence="1">
    <location>
        <begin position="545"/>
        <end position="564"/>
    </location>
</feature>
<protein>
    <submittedName>
        <fullName evidence="3">F-box protein: endocytic membrane traffic, recycling ReCYcling 1</fullName>
    </submittedName>
</protein>
<evidence type="ECO:0000259" key="2">
    <source>
        <dbReference type="PROSITE" id="PS50181"/>
    </source>
</evidence>
<dbReference type="InterPro" id="IPR001810">
    <property type="entry name" value="F-box_dom"/>
</dbReference>
<evidence type="ECO:0000313" key="3">
    <source>
        <dbReference type="EMBL" id="KAG0276865.1"/>
    </source>
</evidence>
<sequence length="973" mass="108711">MELMFDVDDFDGRSSTDIIHTSVPVLPPNLLLKCLQYLPVSSLPAVAQSCRRLKVIVYSDELWESKLQAMGFGFRDKKRSKNNDDDGGGASLLDGPIDSLPRFPVHGANISEMTRKRMSANTSEAIGAVNGRMSLSNLSEEGYRSSVDDDPENSSSSISAKPRFQIPGLPGDPYSMIQGRKANQGAREQFRAIYNELWPYYVDFRQANKDSKVIQEFGSSVLDVARMLARLLAFSKAPLAADSDQINENLQGTCEYFENRCLHLFEVAYDSRDISEMAKFAGVLLDLNGAQACIQIFIQKNGIFFDNNYEAGENLKQYEMWLSQPLVVRENMAYPEFTPMRLFMEFTEMEIQKQGVIICDVFPDEADVLYSFTERVFEDVISEYCSQLFELCSMRDKLLYLKSVPTAYRYLERLENTVITMKPINVPRYRIEKLFARVFAPWLERYLKQELDWVQKSCKDQIDKYERQRDNSNTEPKRMNPRNREVFKRNFMKGFRNVITLPYKISSSIVAGVAAVSTSASSTPAPNTTAPSATGVTPSISTASISEASAATTPTSAGATTTPTKNKRFSIRSITSLSGSSSSSSTTAATAVTATSSAPVTPTTISAPAFIPDRKSISLASDADSASVRSAPGGVEQQQVVTAQEVQEEMNSLLSVELALHLIHLDKDALQRLAAFAGLGGVLGGRVQKTIELVFIALLRSLGYQHIKPGFATAIQQLGRYKPSTTHGGGVTPLMDFFELVHVADLILQMVLVYYAEEMCKHIDKMDFLNEANKEKKLFERMIDDGVAAGLDKSIEVMIDQVAFILSTMQLPTDFNPEEGTDIELQPTHACREAVTCLTTHTKMLIGCTDKHTLDVFFQELGLRLFNCLTKHLRANIVSSQGGFVLICDLNHYYNFIVGLKQPTLNPNFLALKELGNLFIIQSPSDLKQLIHDMERFGGILRIEDVFEFAEMRSDWKSIQRIVERDRLECSIM</sequence>
<evidence type="ECO:0000256" key="1">
    <source>
        <dbReference type="SAM" id="MobiDB-lite"/>
    </source>
</evidence>
<comment type="caution">
    <text evidence="3">The sequence shown here is derived from an EMBL/GenBank/DDBJ whole genome shotgun (WGS) entry which is preliminary data.</text>
</comment>
<gene>
    <name evidence="3" type="primary">RCY1</name>
    <name evidence="3" type="ORF">BGZ96_003102</name>
</gene>
<dbReference type="PANTHER" id="PTHR12100:SF1">
    <property type="entry name" value="RECYCLIN-1"/>
    <property type="match status" value="1"/>
</dbReference>
<dbReference type="EMBL" id="JAAAIM010001636">
    <property type="protein sequence ID" value="KAG0276865.1"/>
    <property type="molecule type" value="Genomic_DNA"/>
</dbReference>
<dbReference type="InterPro" id="IPR009976">
    <property type="entry name" value="Sec10-like"/>
</dbReference>
<feature type="domain" description="F-box" evidence="2">
    <location>
        <begin position="20"/>
        <end position="66"/>
    </location>
</feature>
<dbReference type="PROSITE" id="PS50181">
    <property type="entry name" value="FBOX"/>
    <property type="match status" value="1"/>
</dbReference>
<accession>A0ABQ7JJN0</accession>
<dbReference type="Gene3D" id="1.20.1280.50">
    <property type="match status" value="1"/>
</dbReference>
<evidence type="ECO:0000313" key="4">
    <source>
        <dbReference type="Proteomes" id="UP001194696"/>
    </source>
</evidence>
<feature type="region of interest" description="Disordered" evidence="1">
    <location>
        <begin position="76"/>
        <end position="98"/>
    </location>
</feature>
<dbReference type="Proteomes" id="UP001194696">
    <property type="component" value="Unassembled WGS sequence"/>
</dbReference>
<dbReference type="Pfam" id="PF12937">
    <property type="entry name" value="F-box-like"/>
    <property type="match status" value="1"/>
</dbReference>
<dbReference type="SMART" id="SM00256">
    <property type="entry name" value="FBOX"/>
    <property type="match status" value="1"/>
</dbReference>